<dbReference type="InterPro" id="IPR029044">
    <property type="entry name" value="Nucleotide-diphossugar_trans"/>
</dbReference>
<keyword evidence="3" id="KW-1185">Reference proteome</keyword>
<dbReference type="SUPFAM" id="SSF53448">
    <property type="entry name" value="Nucleotide-diphospho-sugar transferases"/>
    <property type="match status" value="1"/>
</dbReference>
<dbReference type="Gene3D" id="3.90.550.10">
    <property type="entry name" value="Spore Coat Polysaccharide Biosynthesis Protein SpsA, Chain A"/>
    <property type="match status" value="1"/>
</dbReference>
<dbReference type="InterPro" id="IPR001173">
    <property type="entry name" value="Glyco_trans_2-like"/>
</dbReference>
<dbReference type="Proteomes" id="UP001199424">
    <property type="component" value="Unassembled WGS sequence"/>
</dbReference>
<protein>
    <submittedName>
        <fullName evidence="2">Glycosyltransferase family 2 protein</fullName>
    </submittedName>
</protein>
<dbReference type="EMBL" id="JAJEQC010000001">
    <property type="protein sequence ID" value="MCC2135735.1"/>
    <property type="molecule type" value="Genomic_DNA"/>
</dbReference>
<dbReference type="InterPro" id="IPR050834">
    <property type="entry name" value="Glycosyltransf_2"/>
</dbReference>
<feature type="domain" description="Glycosyltransferase 2-like" evidence="1">
    <location>
        <begin position="8"/>
        <end position="176"/>
    </location>
</feature>
<dbReference type="Pfam" id="PF00535">
    <property type="entry name" value="Glycos_transf_2"/>
    <property type="match status" value="1"/>
</dbReference>
<dbReference type="AlphaFoldDB" id="A0AAE3AFG4"/>
<dbReference type="PANTHER" id="PTHR43685">
    <property type="entry name" value="GLYCOSYLTRANSFERASE"/>
    <property type="match status" value="1"/>
</dbReference>
<dbReference type="RefSeq" id="WP_308448356.1">
    <property type="nucleotide sequence ID" value="NZ_JAJEQC010000001.1"/>
</dbReference>
<dbReference type="PANTHER" id="PTHR43685:SF2">
    <property type="entry name" value="GLYCOSYLTRANSFERASE 2-LIKE DOMAIN-CONTAINING PROTEIN"/>
    <property type="match status" value="1"/>
</dbReference>
<evidence type="ECO:0000259" key="1">
    <source>
        <dbReference type="Pfam" id="PF00535"/>
    </source>
</evidence>
<reference evidence="2" key="1">
    <citation type="submission" date="2021-10" db="EMBL/GenBank/DDBJ databases">
        <title>Anaerobic single-cell dispensing facilitates the cultivation of human gut bacteria.</title>
        <authorList>
            <person name="Afrizal A."/>
        </authorList>
    </citation>
    <scope>NUCLEOTIDE SEQUENCE</scope>
    <source>
        <strain evidence="2">CLA-AA-H250</strain>
    </source>
</reference>
<comment type="caution">
    <text evidence="2">The sequence shown here is derived from an EMBL/GenBank/DDBJ whole genome shotgun (WGS) entry which is preliminary data.</text>
</comment>
<evidence type="ECO:0000313" key="2">
    <source>
        <dbReference type="EMBL" id="MCC2135735.1"/>
    </source>
</evidence>
<name>A0AAE3AFG4_9FIRM</name>
<accession>A0AAE3AFG4</accession>
<sequence>MEKPLVTLLLPCYNCEKTLDRFMRSVISESYHPLELICIDDGSTDDTAKLLKNFETILKESGVQYTVLTQENIGLGGAIQTGLLHAHGDFLCWADPDDFLLPGSVEKRATYLLQHPACGAVSSDAFVFDESDLKMPLYREAARFSHRFELMQFWYLLRGEGMVCAGCHMIRMRCFDEAVPNRMIYPARRGQNYQLMLPVCYKFPHAFLDEPLYGYVKYQNGMSAGDVTEIDKLRRIAEHETILLQTAKQIKMPEAEYQKCLDEIEKRYALQRFYTAIDFRNKVLLQEQYAILKKYGAVTRDIKKLYRRNRTVLHKLCFKFYEGGKNYVQNFGDRARL</sequence>
<gene>
    <name evidence="2" type="ORF">LKD31_01725</name>
</gene>
<proteinExistence type="predicted"/>
<dbReference type="CDD" id="cd00761">
    <property type="entry name" value="Glyco_tranf_GTA_type"/>
    <property type="match status" value="1"/>
</dbReference>
<organism evidence="2 3">
    <name type="scientific">Hominenteromicrobium mulieris</name>
    <dbReference type="NCBI Taxonomy" id="2885357"/>
    <lineage>
        <taxon>Bacteria</taxon>
        <taxon>Bacillati</taxon>
        <taxon>Bacillota</taxon>
        <taxon>Clostridia</taxon>
        <taxon>Eubacteriales</taxon>
        <taxon>Oscillospiraceae</taxon>
        <taxon>Hominenteromicrobium</taxon>
    </lineage>
</organism>
<evidence type="ECO:0000313" key="3">
    <source>
        <dbReference type="Proteomes" id="UP001199424"/>
    </source>
</evidence>